<dbReference type="AlphaFoldDB" id="A0AAD1XJQ2"/>
<reference evidence="1" key="1">
    <citation type="submission" date="2023-07" db="EMBL/GenBank/DDBJ databases">
        <authorList>
            <consortium name="AG Swart"/>
            <person name="Singh M."/>
            <person name="Singh A."/>
            <person name="Seah K."/>
            <person name="Emmerich C."/>
        </authorList>
    </citation>
    <scope>NUCLEOTIDE SEQUENCE</scope>
    <source>
        <strain evidence="1">DP1</strain>
    </source>
</reference>
<protein>
    <submittedName>
        <fullName evidence="1">Uncharacterized protein</fullName>
    </submittedName>
</protein>
<dbReference type="Proteomes" id="UP001295684">
    <property type="component" value="Unassembled WGS sequence"/>
</dbReference>
<dbReference type="EMBL" id="CAMPGE010015305">
    <property type="protein sequence ID" value="CAI2373937.1"/>
    <property type="molecule type" value="Genomic_DNA"/>
</dbReference>
<evidence type="ECO:0000313" key="2">
    <source>
        <dbReference type="Proteomes" id="UP001295684"/>
    </source>
</evidence>
<comment type="caution">
    <text evidence="1">The sequence shown here is derived from an EMBL/GenBank/DDBJ whole genome shotgun (WGS) entry which is preliminary data.</text>
</comment>
<proteinExistence type="predicted"/>
<sequence length="191" mass="22076">MAIWSYRLLKEAIRHIETFFCLAMSDLNISNDLQRPIIPIKLLLSPILKILPNMTKTLTLSYFRLVGKQTIKIFRGISTLKNLKFCCCEFRKVETSSKPGREITLKEVSFESCMVECPVVLSVYDESLLGLVQILNLPWVRKKLETVFVNLDIDEEGFEEVKGFVEGNGPCDVAYRLEDFETKRVYEIGRR</sequence>
<evidence type="ECO:0000313" key="1">
    <source>
        <dbReference type="EMBL" id="CAI2373937.1"/>
    </source>
</evidence>
<name>A0AAD1XJQ2_EUPCR</name>
<organism evidence="1 2">
    <name type="scientific">Euplotes crassus</name>
    <dbReference type="NCBI Taxonomy" id="5936"/>
    <lineage>
        <taxon>Eukaryota</taxon>
        <taxon>Sar</taxon>
        <taxon>Alveolata</taxon>
        <taxon>Ciliophora</taxon>
        <taxon>Intramacronucleata</taxon>
        <taxon>Spirotrichea</taxon>
        <taxon>Hypotrichia</taxon>
        <taxon>Euplotida</taxon>
        <taxon>Euplotidae</taxon>
        <taxon>Moneuplotes</taxon>
    </lineage>
</organism>
<gene>
    <name evidence="1" type="ORF">ECRASSUSDP1_LOCUS15286</name>
</gene>
<accession>A0AAD1XJQ2</accession>
<keyword evidence="2" id="KW-1185">Reference proteome</keyword>